<dbReference type="InterPro" id="IPR036961">
    <property type="entry name" value="Kinesin_motor_dom_sf"/>
</dbReference>
<reference evidence="8 9" key="1">
    <citation type="submission" date="2014-04" db="EMBL/GenBank/DDBJ databases">
        <authorList>
            <consortium name="DOE Joint Genome Institute"/>
            <person name="Kuo A."/>
            <person name="Tarkka M."/>
            <person name="Buscot F."/>
            <person name="Kohler A."/>
            <person name="Nagy L.G."/>
            <person name="Floudas D."/>
            <person name="Copeland A."/>
            <person name="Barry K.W."/>
            <person name="Cichocki N."/>
            <person name="Veneault-Fourrey C."/>
            <person name="LaButti K."/>
            <person name="Lindquist E.A."/>
            <person name="Lipzen A."/>
            <person name="Lundell T."/>
            <person name="Morin E."/>
            <person name="Murat C."/>
            <person name="Sun H."/>
            <person name="Tunlid A."/>
            <person name="Henrissat B."/>
            <person name="Grigoriev I.V."/>
            <person name="Hibbett D.S."/>
            <person name="Martin F."/>
            <person name="Nordberg H.P."/>
            <person name="Cantor M.N."/>
            <person name="Hua S.X."/>
        </authorList>
    </citation>
    <scope>NUCLEOTIDE SEQUENCE [LARGE SCALE GENOMIC DNA]</scope>
    <source>
        <strain evidence="8 9">F 1598</strain>
    </source>
</reference>
<keyword evidence="5 6" id="KW-0009">Actin-binding</keyword>
<comment type="similarity">
    <text evidence="6">Belongs to the TRAFAC class myosin-kinesin ATPase superfamily. Myosin family.</text>
</comment>
<name>A0A0C3AXJ3_PILCF</name>
<keyword evidence="3 6" id="KW-0518">Myosin</keyword>
<evidence type="ECO:0000256" key="2">
    <source>
        <dbReference type="ARBA" id="ARBA00022840"/>
    </source>
</evidence>
<dbReference type="PANTHER" id="PTHR13140:SF550">
    <property type="entry name" value="MYOSIN-IIIB ISOFORM X1"/>
    <property type="match status" value="1"/>
</dbReference>
<keyword evidence="9" id="KW-1185">Reference proteome</keyword>
<dbReference type="GO" id="GO:0000146">
    <property type="term" value="F:microfilament motor activity"/>
    <property type="evidence" value="ECO:0007669"/>
    <property type="project" value="TreeGrafter"/>
</dbReference>
<dbReference type="SMART" id="SM00242">
    <property type="entry name" value="MYSc"/>
    <property type="match status" value="1"/>
</dbReference>
<dbReference type="GO" id="GO:0007015">
    <property type="term" value="P:actin filament organization"/>
    <property type="evidence" value="ECO:0007669"/>
    <property type="project" value="TreeGrafter"/>
</dbReference>
<evidence type="ECO:0000313" key="9">
    <source>
        <dbReference type="Proteomes" id="UP000054166"/>
    </source>
</evidence>
<evidence type="ECO:0000256" key="5">
    <source>
        <dbReference type="ARBA" id="ARBA00023203"/>
    </source>
</evidence>
<gene>
    <name evidence="8" type="ORF">PILCRDRAFT_90494</name>
</gene>
<sequence>MCTDSIYTKIGTSTLVAVNPHKYVPTNSDSVMHKYAAEYRDTSAGKEVLPPHIFQLANHAYYHMRRTLQDQSVLLSGETGSGKLESRRLAIKALLELSVSSLGKKGSKLAAQVPASEFVLESFGNAWTLFNPNMSRFSKYTDLQFSDRGHLSGIKTLDYYLEKKPGCALPEERQHLHLLDKSVYRYLGSQSSIGTRLNTIREEDANKFDQLKVALKTIGLSKRHVAQTCQLVAAILHLGNLEFMVDRSRNEDAAVVRNIDILEIVADFLGVQLYALEAALSYKMKLLKKELCMVFLDPDGASDNRDDLAKTLYSLLFAWLNEHINQCLCRDDFATFIGLFDLPGPQNMSSRPNSLDHFCINFANERLHNWIQRRLFESHVDEYAAEGISRFVPTVPYFDNAECIRLLQNKPGGLIHIMDD</sequence>
<dbReference type="Gene3D" id="3.40.850.10">
    <property type="entry name" value="Kinesin motor domain"/>
    <property type="match status" value="1"/>
</dbReference>
<proteinExistence type="inferred from homology"/>
<comment type="caution">
    <text evidence="6">Lacks conserved residue(s) required for the propagation of feature annotation.</text>
</comment>
<evidence type="ECO:0000256" key="3">
    <source>
        <dbReference type="ARBA" id="ARBA00023123"/>
    </source>
</evidence>
<dbReference type="InParanoid" id="A0A0C3AXJ3"/>
<keyword evidence="1" id="KW-0547">Nucleotide-binding</keyword>
<dbReference type="EMBL" id="KN833014">
    <property type="protein sequence ID" value="KIM78733.1"/>
    <property type="molecule type" value="Genomic_DNA"/>
</dbReference>
<dbReference type="PROSITE" id="PS51456">
    <property type="entry name" value="MYOSIN_MOTOR"/>
    <property type="match status" value="1"/>
</dbReference>
<dbReference type="GO" id="GO:0016020">
    <property type="term" value="C:membrane"/>
    <property type="evidence" value="ECO:0007669"/>
    <property type="project" value="TreeGrafter"/>
</dbReference>
<dbReference type="Gene3D" id="1.20.58.530">
    <property type="match status" value="1"/>
</dbReference>
<dbReference type="GO" id="GO:0005524">
    <property type="term" value="F:ATP binding"/>
    <property type="evidence" value="ECO:0007669"/>
    <property type="project" value="UniProtKB-KW"/>
</dbReference>
<feature type="domain" description="Myosin motor" evidence="7">
    <location>
        <begin position="1"/>
        <end position="420"/>
    </location>
</feature>
<evidence type="ECO:0000313" key="8">
    <source>
        <dbReference type="EMBL" id="KIM78733.1"/>
    </source>
</evidence>
<dbReference type="GO" id="GO:0051015">
    <property type="term" value="F:actin filament binding"/>
    <property type="evidence" value="ECO:0007669"/>
    <property type="project" value="TreeGrafter"/>
</dbReference>
<dbReference type="Gene3D" id="1.20.120.720">
    <property type="entry name" value="Myosin VI head, motor domain, U50 subdomain"/>
    <property type="match status" value="1"/>
</dbReference>
<dbReference type="GO" id="GO:0016459">
    <property type="term" value="C:myosin complex"/>
    <property type="evidence" value="ECO:0007669"/>
    <property type="project" value="UniProtKB-KW"/>
</dbReference>
<evidence type="ECO:0000256" key="4">
    <source>
        <dbReference type="ARBA" id="ARBA00023175"/>
    </source>
</evidence>
<dbReference type="STRING" id="765440.A0A0C3AXJ3"/>
<evidence type="ECO:0000256" key="6">
    <source>
        <dbReference type="PROSITE-ProRule" id="PRU00782"/>
    </source>
</evidence>
<dbReference type="GO" id="GO:0005737">
    <property type="term" value="C:cytoplasm"/>
    <property type="evidence" value="ECO:0007669"/>
    <property type="project" value="TreeGrafter"/>
</dbReference>
<dbReference type="InterPro" id="IPR001609">
    <property type="entry name" value="Myosin_head_motor_dom-like"/>
</dbReference>
<protein>
    <recommendedName>
        <fullName evidence="7">Myosin motor domain-containing protein</fullName>
    </recommendedName>
</protein>
<organism evidence="8 9">
    <name type="scientific">Piloderma croceum (strain F 1598)</name>
    <dbReference type="NCBI Taxonomy" id="765440"/>
    <lineage>
        <taxon>Eukaryota</taxon>
        <taxon>Fungi</taxon>
        <taxon>Dikarya</taxon>
        <taxon>Basidiomycota</taxon>
        <taxon>Agaricomycotina</taxon>
        <taxon>Agaricomycetes</taxon>
        <taxon>Agaricomycetidae</taxon>
        <taxon>Atheliales</taxon>
        <taxon>Atheliaceae</taxon>
        <taxon>Piloderma</taxon>
    </lineage>
</organism>
<dbReference type="PANTHER" id="PTHR13140">
    <property type="entry name" value="MYOSIN"/>
    <property type="match status" value="1"/>
</dbReference>
<dbReference type="OrthoDB" id="370884at2759"/>
<keyword evidence="4" id="KW-0505">Motor protein</keyword>
<evidence type="ECO:0000256" key="1">
    <source>
        <dbReference type="ARBA" id="ARBA00022741"/>
    </source>
</evidence>
<dbReference type="Pfam" id="PF00063">
    <property type="entry name" value="Myosin_head"/>
    <property type="match status" value="2"/>
</dbReference>
<dbReference type="InterPro" id="IPR027417">
    <property type="entry name" value="P-loop_NTPase"/>
</dbReference>
<accession>A0A0C3AXJ3</accession>
<dbReference type="PRINTS" id="PR00193">
    <property type="entry name" value="MYOSINHEAVY"/>
</dbReference>
<reference evidence="9" key="2">
    <citation type="submission" date="2015-01" db="EMBL/GenBank/DDBJ databases">
        <title>Evolutionary Origins and Diversification of the Mycorrhizal Mutualists.</title>
        <authorList>
            <consortium name="DOE Joint Genome Institute"/>
            <consortium name="Mycorrhizal Genomics Consortium"/>
            <person name="Kohler A."/>
            <person name="Kuo A."/>
            <person name="Nagy L.G."/>
            <person name="Floudas D."/>
            <person name="Copeland A."/>
            <person name="Barry K.W."/>
            <person name="Cichocki N."/>
            <person name="Veneault-Fourrey C."/>
            <person name="LaButti K."/>
            <person name="Lindquist E.A."/>
            <person name="Lipzen A."/>
            <person name="Lundell T."/>
            <person name="Morin E."/>
            <person name="Murat C."/>
            <person name="Riley R."/>
            <person name="Ohm R."/>
            <person name="Sun H."/>
            <person name="Tunlid A."/>
            <person name="Henrissat B."/>
            <person name="Grigoriev I.V."/>
            <person name="Hibbett D.S."/>
            <person name="Martin F."/>
        </authorList>
    </citation>
    <scope>NUCLEOTIDE SEQUENCE [LARGE SCALE GENOMIC DNA]</scope>
    <source>
        <strain evidence="9">F 1598</strain>
    </source>
</reference>
<keyword evidence="2" id="KW-0067">ATP-binding</keyword>
<evidence type="ECO:0000259" key="7">
    <source>
        <dbReference type="PROSITE" id="PS51456"/>
    </source>
</evidence>
<dbReference type="AlphaFoldDB" id="A0A0C3AXJ3"/>
<dbReference type="Proteomes" id="UP000054166">
    <property type="component" value="Unassembled WGS sequence"/>
</dbReference>
<dbReference type="HOGENOM" id="CLU_000192_7_5_1"/>
<dbReference type="SUPFAM" id="SSF52540">
    <property type="entry name" value="P-loop containing nucleoside triphosphate hydrolases"/>
    <property type="match status" value="1"/>
</dbReference>